<dbReference type="InterPro" id="IPR036761">
    <property type="entry name" value="TTHA0802/YceI-like_sf"/>
</dbReference>
<keyword evidence="1" id="KW-0732">Signal</keyword>
<evidence type="ECO:0000313" key="3">
    <source>
        <dbReference type="EMBL" id="TDO25353.1"/>
    </source>
</evidence>
<dbReference type="SUPFAM" id="SSF101874">
    <property type="entry name" value="YceI-like"/>
    <property type="match status" value="1"/>
</dbReference>
<evidence type="ECO:0000259" key="2">
    <source>
        <dbReference type="SMART" id="SM00867"/>
    </source>
</evidence>
<dbReference type="PANTHER" id="PTHR34406:SF1">
    <property type="entry name" value="PROTEIN YCEI"/>
    <property type="match status" value="1"/>
</dbReference>
<dbReference type="EMBL" id="SNWP01000013">
    <property type="protein sequence ID" value="TDO25353.1"/>
    <property type="molecule type" value="Genomic_DNA"/>
</dbReference>
<dbReference type="Gene3D" id="2.40.128.110">
    <property type="entry name" value="Lipid/polyisoprenoid-binding, YceI-like"/>
    <property type="match status" value="1"/>
</dbReference>
<evidence type="ECO:0000313" key="4">
    <source>
        <dbReference type="Proteomes" id="UP000295741"/>
    </source>
</evidence>
<gene>
    <name evidence="3" type="ORF">BC659_2893</name>
</gene>
<dbReference type="Pfam" id="PF04264">
    <property type="entry name" value="YceI"/>
    <property type="match status" value="1"/>
</dbReference>
<accession>A0A4R6ISC9</accession>
<comment type="caution">
    <text evidence="3">The sequence shown here is derived from an EMBL/GenBank/DDBJ whole genome shotgun (WGS) entry which is preliminary data.</text>
</comment>
<sequence>MINKVTTTLVLMMLFQTLACTQQMEPGWQLDVQKSKVLWNTGKLMGGHYGYFLFQYGNLAFSAKGEPVRGTFYMDMNSIRTTDNPNQAEGKKKDAELRDNDFFASDQYPIATMVVKKITRIGSSTDYRVAGELTIKGITQPIEFRASIVTQGKTSHITAKVDIARQLWNIHAKPKPVSIDFLSGIKEKLVPDIHVSLDIFMNQ</sequence>
<name>A0A4R6ISC9_9BACT</name>
<dbReference type="PANTHER" id="PTHR34406">
    <property type="entry name" value="PROTEIN YCEI"/>
    <property type="match status" value="1"/>
</dbReference>
<evidence type="ECO:0000256" key="1">
    <source>
        <dbReference type="SAM" id="SignalP"/>
    </source>
</evidence>
<dbReference type="OrthoDB" id="951410at2"/>
<dbReference type="SMART" id="SM00867">
    <property type="entry name" value="YceI"/>
    <property type="match status" value="1"/>
</dbReference>
<reference evidence="3 4" key="1">
    <citation type="submission" date="2019-03" db="EMBL/GenBank/DDBJ databases">
        <title>Genomic Encyclopedia of Archaeal and Bacterial Type Strains, Phase II (KMG-II): from individual species to whole genera.</title>
        <authorList>
            <person name="Goeker M."/>
        </authorList>
    </citation>
    <scope>NUCLEOTIDE SEQUENCE [LARGE SCALE GENOMIC DNA]</scope>
    <source>
        <strain evidence="3 4">DSM 28323</strain>
    </source>
</reference>
<dbReference type="RefSeq" id="WP_133475466.1">
    <property type="nucleotide sequence ID" value="NZ_SNWP01000013.1"/>
</dbReference>
<protein>
    <submittedName>
        <fullName evidence="3">Polyisoprenoid-binding protein YceI</fullName>
    </submittedName>
</protein>
<dbReference type="AlphaFoldDB" id="A0A4R6ISC9"/>
<feature type="domain" description="Lipid/polyisoprenoid-binding YceI-like" evidence="2">
    <location>
        <begin position="27"/>
        <end position="202"/>
    </location>
</feature>
<feature type="chain" id="PRO_5020417708" evidence="1">
    <location>
        <begin position="20"/>
        <end position="203"/>
    </location>
</feature>
<feature type="signal peptide" evidence="1">
    <location>
        <begin position="1"/>
        <end position="19"/>
    </location>
</feature>
<dbReference type="Proteomes" id="UP000295741">
    <property type="component" value="Unassembled WGS sequence"/>
</dbReference>
<dbReference type="InterPro" id="IPR007372">
    <property type="entry name" value="Lipid/polyisoprenoid-bd_YceI"/>
</dbReference>
<organism evidence="3 4">
    <name type="scientific">Sediminibacterium goheungense</name>
    <dbReference type="NCBI Taxonomy" id="1086393"/>
    <lineage>
        <taxon>Bacteria</taxon>
        <taxon>Pseudomonadati</taxon>
        <taxon>Bacteroidota</taxon>
        <taxon>Chitinophagia</taxon>
        <taxon>Chitinophagales</taxon>
        <taxon>Chitinophagaceae</taxon>
        <taxon>Sediminibacterium</taxon>
    </lineage>
</organism>
<proteinExistence type="predicted"/>
<keyword evidence="4" id="KW-1185">Reference proteome</keyword>